<gene>
    <name evidence="7" type="ORF">DW352_09210</name>
</gene>
<dbReference type="Proteomes" id="UP000254889">
    <property type="component" value="Chromosome"/>
</dbReference>
<dbReference type="GO" id="GO:0030976">
    <property type="term" value="F:thiamine pyrophosphate binding"/>
    <property type="evidence" value="ECO:0007669"/>
    <property type="project" value="InterPro"/>
</dbReference>
<dbReference type="CDD" id="cd07035">
    <property type="entry name" value="TPP_PYR_POX_like"/>
    <property type="match status" value="1"/>
</dbReference>
<dbReference type="Pfam" id="PF02775">
    <property type="entry name" value="TPP_enzyme_C"/>
    <property type="match status" value="1"/>
</dbReference>
<keyword evidence="8" id="KW-1185">Reference proteome</keyword>
<dbReference type="PANTHER" id="PTHR18968:SF13">
    <property type="entry name" value="ACETOLACTATE SYNTHASE CATALYTIC SUBUNIT, MITOCHONDRIAL"/>
    <property type="match status" value="1"/>
</dbReference>
<dbReference type="SUPFAM" id="SSF52467">
    <property type="entry name" value="DHS-like NAD/FAD-binding domain"/>
    <property type="match status" value="1"/>
</dbReference>
<evidence type="ECO:0000256" key="3">
    <source>
        <dbReference type="RuleBase" id="RU362132"/>
    </source>
</evidence>
<dbReference type="InterPro" id="IPR029035">
    <property type="entry name" value="DHS-like_NAD/FAD-binding_dom"/>
</dbReference>
<dbReference type="InterPro" id="IPR012000">
    <property type="entry name" value="Thiamin_PyroP_enz_cen_dom"/>
</dbReference>
<evidence type="ECO:0000259" key="5">
    <source>
        <dbReference type="Pfam" id="PF02775"/>
    </source>
</evidence>
<dbReference type="GO" id="GO:0050660">
    <property type="term" value="F:flavin adenine dinucleotide binding"/>
    <property type="evidence" value="ECO:0007669"/>
    <property type="project" value="TreeGrafter"/>
</dbReference>
<evidence type="ECO:0000259" key="4">
    <source>
        <dbReference type="Pfam" id="PF00205"/>
    </source>
</evidence>
<dbReference type="RefSeq" id="WP_115690552.1">
    <property type="nucleotide sequence ID" value="NZ_CP031417.1"/>
</dbReference>
<protein>
    <submittedName>
        <fullName evidence="7">Thiamine pyrophosphate-binding protein</fullName>
    </submittedName>
</protein>
<dbReference type="InterPro" id="IPR011766">
    <property type="entry name" value="TPP_enzyme_TPP-bd"/>
</dbReference>
<accession>A0A345ZUS5</accession>
<evidence type="ECO:0000259" key="6">
    <source>
        <dbReference type="Pfam" id="PF02776"/>
    </source>
</evidence>
<organism evidence="7 8">
    <name type="scientific">Pseudolabrys taiwanensis</name>
    <dbReference type="NCBI Taxonomy" id="331696"/>
    <lineage>
        <taxon>Bacteria</taxon>
        <taxon>Pseudomonadati</taxon>
        <taxon>Pseudomonadota</taxon>
        <taxon>Alphaproteobacteria</taxon>
        <taxon>Hyphomicrobiales</taxon>
        <taxon>Xanthobacteraceae</taxon>
        <taxon>Pseudolabrys</taxon>
    </lineage>
</organism>
<dbReference type="Pfam" id="PF00205">
    <property type="entry name" value="TPP_enzyme_M"/>
    <property type="match status" value="1"/>
</dbReference>
<evidence type="ECO:0000313" key="7">
    <source>
        <dbReference type="EMBL" id="AXK80672.1"/>
    </source>
</evidence>
<dbReference type="InterPro" id="IPR012001">
    <property type="entry name" value="Thiamin_PyroP_enz_TPP-bd_dom"/>
</dbReference>
<dbReference type="Pfam" id="PF02776">
    <property type="entry name" value="TPP_enzyme_N"/>
    <property type="match status" value="1"/>
</dbReference>
<dbReference type="OrthoDB" id="7534569at2"/>
<dbReference type="SUPFAM" id="SSF52518">
    <property type="entry name" value="Thiamin diphosphate-binding fold (THDP-binding)"/>
    <property type="match status" value="2"/>
</dbReference>
<dbReference type="GO" id="GO:0009097">
    <property type="term" value="P:isoleucine biosynthetic process"/>
    <property type="evidence" value="ECO:0007669"/>
    <property type="project" value="TreeGrafter"/>
</dbReference>
<dbReference type="GO" id="GO:0003984">
    <property type="term" value="F:acetolactate synthase activity"/>
    <property type="evidence" value="ECO:0007669"/>
    <property type="project" value="TreeGrafter"/>
</dbReference>
<keyword evidence="2 3" id="KW-0786">Thiamine pyrophosphate</keyword>
<dbReference type="GO" id="GO:0000287">
    <property type="term" value="F:magnesium ion binding"/>
    <property type="evidence" value="ECO:0007669"/>
    <property type="project" value="InterPro"/>
</dbReference>
<dbReference type="Gene3D" id="3.40.50.1220">
    <property type="entry name" value="TPP-binding domain"/>
    <property type="match status" value="1"/>
</dbReference>
<dbReference type="InterPro" id="IPR045229">
    <property type="entry name" value="TPP_enz"/>
</dbReference>
<proteinExistence type="inferred from homology"/>
<dbReference type="KEGG" id="ptaw:DW352_09210"/>
<dbReference type="EMBL" id="CP031417">
    <property type="protein sequence ID" value="AXK80672.1"/>
    <property type="molecule type" value="Genomic_DNA"/>
</dbReference>
<comment type="similarity">
    <text evidence="1 3">Belongs to the TPP enzyme family.</text>
</comment>
<dbReference type="Gene3D" id="3.40.50.970">
    <property type="match status" value="2"/>
</dbReference>
<dbReference type="PANTHER" id="PTHR18968">
    <property type="entry name" value="THIAMINE PYROPHOSPHATE ENZYMES"/>
    <property type="match status" value="1"/>
</dbReference>
<evidence type="ECO:0000256" key="2">
    <source>
        <dbReference type="ARBA" id="ARBA00023052"/>
    </source>
</evidence>
<reference evidence="7 8" key="1">
    <citation type="submission" date="2018-07" db="EMBL/GenBank/DDBJ databases">
        <authorList>
            <person name="Quirk P.G."/>
            <person name="Krulwich T.A."/>
        </authorList>
    </citation>
    <scope>NUCLEOTIDE SEQUENCE [LARGE SCALE GENOMIC DNA]</scope>
    <source>
        <strain evidence="7 8">CC-BB4</strain>
    </source>
</reference>
<dbReference type="GO" id="GO:0005948">
    <property type="term" value="C:acetolactate synthase complex"/>
    <property type="evidence" value="ECO:0007669"/>
    <property type="project" value="TreeGrafter"/>
</dbReference>
<evidence type="ECO:0000313" key="8">
    <source>
        <dbReference type="Proteomes" id="UP000254889"/>
    </source>
</evidence>
<feature type="domain" description="Thiamine pyrophosphate enzyme N-terminal TPP-binding" evidence="6">
    <location>
        <begin position="29"/>
        <end position="147"/>
    </location>
</feature>
<feature type="domain" description="Thiamine pyrophosphate enzyme central" evidence="4">
    <location>
        <begin position="225"/>
        <end position="367"/>
    </location>
</feature>
<feature type="domain" description="Thiamine pyrophosphate enzyme TPP-binding" evidence="5">
    <location>
        <begin position="430"/>
        <end position="585"/>
    </location>
</feature>
<sequence>MASAGSNDWMGEIDRPNLPGEYPLGWKSDVAAEMLRQLDIPYVALNPGASYRGFHDSLVNYLGNRAPQMIVCLHEDHVVAIAHGYAKATDKPMGAILHSNVGLMHGLMGLFNAFCDRVPMMVIGATGPVAPEKRRPWIDWIHTTKDQAAMLRNYIKWDDEPRSVPGVIEAFLRGYQMTVTKPSAPVYICLDAGLQEEGVSGEITFPDVARYVPMTLPAAAAADVRTVVDLVKHAKTPVFMFGRGSREQRHWEARVEVAELAGASVMSSQRERAVFPTQHGLHVLPPMGSLSPAAKELLAGADLIVSFDYPDLQGTLRQVNRNTGAIAAKVVKVSLDHTLHNGWSMDYFGLPPADLAIMADPDAFAEQLRDELSAQLGGVKRWDGRSRRTWGEIGYSENADVELVSRDIEVALAEVRGERKFTLTHLSFGWDGRAYHWNDPLDYLGHDGGAGLGAGPGLALGAALALKDQGRTVISVDGDGDFMQGATALWTAAHHQIPALFVINNNRSNFNDEIHQEAVAKDRKRPPENKWIGMRISEPNVDIAALARSQGVEAEGPVTDRQSLLAALERGLAVVASGKPYLIDVLVKPSYANKLVTRGD</sequence>
<name>A0A345ZUS5_9HYPH</name>
<dbReference type="InterPro" id="IPR029061">
    <property type="entry name" value="THDP-binding"/>
</dbReference>
<dbReference type="AlphaFoldDB" id="A0A345ZUS5"/>
<dbReference type="GO" id="GO:0009099">
    <property type="term" value="P:L-valine biosynthetic process"/>
    <property type="evidence" value="ECO:0007669"/>
    <property type="project" value="TreeGrafter"/>
</dbReference>
<evidence type="ECO:0000256" key="1">
    <source>
        <dbReference type="ARBA" id="ARBA00007812"/>
    </source>
</evidence>